<proteinExistence type="predicted"/>
<name>A0ABR8QGZ4_9CELL</name>
<gene>
    <name evidence="3" type="ORF">H9657_15625</name>
</gene>
<keyword evidence="2" id="KW-0812">Transmembrane</keyword>
<comment type="caution">
    <text evidence="3">The sequence shown here is derived from an EMBL/GenBank/DDBJ whole genome shotgun (WGS) entry which is preliminary data.</text>
</comment>
<evidence type="ECO:0000256" key="2">
    <source>
        <dbReference type="SAM" id="Phobius"/>
    </source>
</evidence>
<evidence type="ECO:0000313" key="3">
    <source>
        <dbReference type="EMBL" id="MBD7919700.1"/>
    </source>
</evidence>
<reference evidence="3 4" key="1">
    <citation type="submission" date="2020-08" db="EMBL/GenBank/DDBJ databases">
        <title>A Genomic Blueprint of the Chicken Gut Microbiome.</title>
        <authorList>
            <person name="Gilroy R."/>
            <person name="Ravi A."/>
            <person name="Getino M."/>
            <person name="Pursley I."/>
            <person name="Horton D.L."/>
            <person name="Alikhan N.-F."/>
            <person name="Baker D."/>
            <person name="Gharbi K."/>
            <person name="Hall N."/>
            <person name="Watson M."/>
            <person name="Adriaenssens E.M."/>
            <person name="Foster-Nyarko E."/>
            <person name="Jarju S."/>
            <person name="Secka A."/>
            <person name="Antonio M."/>
            <person name="Oren A."/>
            <person name="Chaudhuri R."/>
            <person name="La Ragione R.M."/>
            <person name="Hildebrand F."/>
            <person name="Pallen M.J."/>
        </authorList>
    </citation>
    <scope>NUCLEOTIDE SEQUENCE [LARGE SCALE GENOMIC DNA]</scope>
    <source>
        <strain evidence="3 4">Sa3CUA2</strain>
    </source>
</reference>
<dbReference type="RefSeq" id="WP_191784340.1">
    <property type="nucleotide sequence ID" value="NZ_JACSQV010000014.1"/>
</dbReference>
<dbReference type="Proteomes" id="UP000604241">
    <property type="component" value="Unassembled WGS sequence"/>
</dbReference>
<feature type="transmembrane region" description="Helical" evidence="2">
    <location>
        <begin position="119"/>
        <end position="141"/>
    </location>
</feature>
<keyword evidence="2" id="KW-1133">Transmembrane helix</keyword>
<feature type="transmembrane region" description="Helical" evidence="2">
    <location>
        <begin position="62"/>
        <end position="83"/>
    </location>
</feature>
<feature type="region of interest" description="Disordered" evidence="1">
    <location>
        <begin position="1"/>
        <end position="25"/>
    </location>
</feature>
<accession>A0ABR8QGZ4</accession>
<protein>
    <recommendedName>
        <fullName evidence="5">Histidine kinase</fullName>
    </recommendedName>
</protein>
<keyword evidence="2" id="KW-0472">Membrane</keyword>
<keyword evidence="4" id="KW-1185">Reference proteome</keyword>
<organism evidence="3 4">
    <name type="scientific">Cellulomonas avistercoris</name>
    <dbReference type="NCBI Taxonomy" id="2762242"/>
    <lineage>
        <taxon>Bacteria</taxon>
        <taxon>Bacillati</taxon>
        <taxon>Actinomycetota</taxon>
        <taxon>Actinomycetes</taxon>
        <taxon>Micrococcales</taxon>
        <taxon>Cellulomonadaceae</taxon>
        <taxon>Cellulomonas</taxon>
    </lineage>
</organism>
<dbReference type="EMBL" id="JACSQV010000014">
    <property type="protein sequence ID" value="MBD7919700.1"/>
    <property type="molecule type" value="Genomic_DNA"/>
</dbReference>
<evidence type="ECO:0000256" key="1">
    <source>
        <dbReference type="SAM" id="MobiDB-lite"/>
    </source>
</evidence>
<evidence type="ECO:0008006" key="5">
    <source>
        <dbReference type="Google" id="ProtNLM"/>
    </source>
</evidence>
<evidence type="ECO:0000313" key="4">
    <source>
        <dbReference type="Proteomes" id="UP000604241"/>
    </source>
</evidence>
<feature type="transmembrane region" description="Helical" evidence="2">
    <location>
        <begin position="31"/>
        <end position="56"/>
    </location>
</feature>
<sequence length="151" mass="14822">MRSTPPGPEPVDGPGGSGPPHPGPGGRPTMLAVACALVLLEATALVVAVVAGVAALVQGGDAGQVVFLCALALGTAALLVQAARALWSGRRWGRGPVLTAQAFLLVTAATWWSSGGGPWAAVPAVVALVVAVAVLTPRVLAATSRGREPGA</sequence>